<evidence type="ECO:0000313" key="2">
    <source>
        <dbReference type="EMBL" id="KAK7074099.1"/>
    </source>
</evidence>
<dbReference type="GO" id="GO:0005774">
    <property type="term" value="C:vacuolar membrane"/>
    <property type="evidence" value="ECO:0007669"/>
    <property type="project" value="TreeGrafter"/>
</dbReference>
<comment type="similarity">
    <text evidence="1">Belongs to the NPR2 family.</text>
</comment>
<proteinExistence type="inferred from homology"/>
<organism evidence="2 3">
    <name type="scientific">Halocaridina rubra</name>
    <name type="common">Hawaiian red shrimp</name>
    <dbReference type="NCBI Taxonomy" id="373956"/>
    <lineage>
        <taxon>Eukaryota</taxon>
        <taxon>Metazoa</taxon>
        <taxon>Ecdysozoa</taxon>
        <taxon>Arthropoda</taxon>
        <taxon>Crustacea</taxon>
        <taxon>Multicrustacea</taxon>
        <taxon>Malacostraca</taxon>
        <taxon>Eumalacostraca</taxon>
        <taxon>Eucarida</taxon>
        <taxon>Decapoda</taxon>
        <taxon>Pleocyemata</taxon>
        <taxon>Caridea</taxon>
        <taxon>Atyoidea</taxon>
        <taxon>Atyidae</taxon>
        <taxon>Halocaridina</taxon>
    </lineage>
</organism>
<evidence type="ECO:0000256" key="1">
    <source>
        <dbReference type="ARBA" id="ARBA00008433"/>
    </source>
</evidence>
<evidence type="ECO:0000313" key="3">
    <source>
        <dbReference type="Proteomes" id="UP001381693"/>
    </source>
</evidence>
<comment type="caution">
    <text evidence="2">The sequence shown here is derived from an EMBL/GenBank/DDBJ whole genome shotgun (WGS) entry which is preliminary data.</text>
</comment>
<dbReference type="GO" id="GO:1904262">
    <property type="term" value="P:negative regulation of TORC1 signaling"/>
    <property type="evidence" value="ECO:0007669"/>
    <property type="project" value="TreeGrafter"/>
</dbReference>
<sequence>MGEECGKEGPILSIFLAEFHNTAGPKIVYQYPEKSVSKDIFDAVSVYIIPKPQIQKRIITVNVLGHKITGYPNEINNPKYVRNALIFNLCFVCDSKSRTVQYEPAVKKLSEYLENLELENGFLSNEDSKAQMPNILKHILTDLNTTGKCTITINIGDKAHSFEHTDRKLADKVDRRPSLLCERRAPIDAKNSQDLPERRLSMVCDQRQLELSYRGWRKASDVESKPVRKPLDLAAREAYTTCVLHLK</sequence>
<dbReference type="Pfam" id="PF06218">
    <property type="entry name" value="NPR2"/>
    <property type="match status" value="1"/>
</dbReference>
<dbReference type="GO" id="GO:0034198">
    <property type="term" value="P:cellular response to amino acid starvation"/>
    <property type="evidence" value="ECO:0007669"/>
    <property type="project" value="TreeGrafter"/>
</dbReference>
<keyword evidence="3" id="KW-1185">Reference proteome</keyword>
<dbReference type="PANTHER" id="PTHR12991">
    <property type="entry name" value="NITROGEN PERMEASE REGULATOR 2/TUMOR SUPPRESSOR CANDIDATE 4"/>
    <property type="match status" value="1"/>
</dbReference>
<dbReference type="InterPro" id="IPR009348">
    <property type="entry name" value="NPR2-like"/>
</dbReference>
<dbReference type="Proteomes" id="UP001381693">
    <property type="component" value="Unassembled WGS sequence"/>
</dbReference>
<dbReference type="GO" id="GO:0010508">
    <property type="term" value="P:positive regulation of autophagy"/>
    <property type="evidence" value="ECO:0007669"/>
    <property type="project" value="TreeGrafter"/>
</dbReference>
<protein>
    <submittedName>
        <fullName evidence="2">Nitrogen permease regulator-like 2</fullName>
    </submittedName>
</protein>
<reference evidence="2 3" key="1">
    <citation type="submission" date="2023-11" db="EMBL/GenBank/DDBJ databases">
        <title>Halocaridina rubra genome assembly.</title>
        <authorList>
            <person name="Smith C."/>
        </authorList>
    </citation>
    <scope>NUCLEOTIDE SEQUENCE [LARGE SCALE GENOMIC DNA]</scope>
    <source>
        <strain evidence="2">EP-1</strain>
        <tissue evidence="2">Whole</tissue>
    </source>
</reference>
<accession>A0AAN8X705</accession>
<gene>
    <name evidence="2" type="primary">NPRL2_2</name>
    <name evidence="2" type="ORF">SK128_025041</name>
</gene>
<dbReference type="PANTHER" id="PTHR12991:SF10">
    <property type="entry name" value="GATOR COMPLEX PROTEIN NPRL2"/>
    <property type="match status" value="1"/>
</dbReference>
<feature type="non-terminal residue" evidence="2">
    <location>
        <position position="247"/>
    </location>
</feature>
<dbReference type="EMBL" id="JAXCGZ010011816">
    <property type="protein sequence ID" value="KAK7074099.1"/>
    <property type="molecule type" value="Genomic_DNA"/>
</dbReference>
<dbReference type="AlphaFoldDB" id="A0AAN8X705"/>
<name>A0AAN8X705_HALRR</name>
<dbReference type="GO" id="GO:1990130">
    <property type="term" value="C:GATOR1 complex"/>
    <property type="evidence" value="ECO:0007669"/>
    <property type="project" value="TreeGrafter"/>
</dbReference>
<dbReference type="GO" id="GO:0005096">
    <property type="term" value="F:GTPase activator activity"/>
    <property type="evidence" value="ECO:0007669"/>
    <property type="project" value="TreeGrafter"/>
</dbReference>